<evidence type="ECO:0000259" key="3">
    <source>
        <dbReference type="PROSITE" id="PS01186"/>
    </source>
</evidence>
<protein>
    <recommendedName>
        <fullName evidence="2 3">EGF-like domain-containing protein</fullName>
    </recommendedName>
</protein>
<dbReference type="STRING" id="283909.R7TUM1"/>
<dbReference type="PROSITE" id="PS01186">
    <property type="entry name" value="EGF_2"/>
    <property type="match status" value="1"/>
</dbReference>
<dbReference type="EMBL" id="KB309345">
    <property type="protein sequence ID" value="ELT94720.1"/>
    <property type="molecule type" value="Genomic_DNA"/>
</dbReference>
<gene>
    <name evidence="4" type="ORF">CAPTEDRAFT_112495</name>
</gene>
<feature type="domain" description="EGF-like" evidence="2 3">
    <location>
        <begin position="84"/>
        <end position="95"/>
    </location>
</feature>
<dbReference type="InterPro" id="IPR000742">
    <property type="entry name" value="EGF"/>
</dbReference>
<reference evidence="5" key="3">
    <citation type="submission" date="2015-06" db="UniProtKB">
        <authorList>
            <consortium name="EnsemblMetazoa"/>
        </authorList>
    </citation>
    <scope>IDENTIFICATION</scope>
</reference>
<sequence>MCLPCPVGFYQPLSKQHTCLQCPLGTTSNFEGASICKGEHYPVNLLHSALTLYAVCPSGTYGQQCKSNCSECVHGKCHAGTGDCICESGWEGPACDIGKYFELLWCHHV</sequence>
<dbReference type="Pfam" id="PF07699">
    <property type="entry name" value="Ephrin_rec_like"/>
    <property type="match status" value="1"/>
</dbReference>
<dbReference type="SMART" id="SM01411">
    <property type="entry name" value="Ephrin_rec_like"/>
    <property type="match status" value="1"/>
</dbReference>
<evidence type="ECO:0000313" key="5">
    <source>
        <dbReference type="EnsemblMetazoa" id="CapteP112495"/>
    </source>
</evidence>
<keyword evidence="6" id="KW-1185">Reference proteome</keyword>
<name>R7TUM1_CAPTE</name>
<dbReference type="Proteomes" id="UP000014760">
    <property type="component" value="Unassembled WGS sequence"/>
</dbReference>
<accession>R7TUM1</accession>
<reference evidence="6" key="1">
    <citation type="submission" date="2012-12" db="EMBL/GenBank/DDBJ databases">
        <authorList>
            <person name="Hellsten U."/>
            <person name="Grimwood J."/>
            <person name="Chapman J.A."/>
            <person name="Shapiro H."/>
            <person name="Aerts A."/>
            <person name="Otillar R.P."/>
            <person name="Terry A.Y."/>
            <person name="Boore J.L."/>
            <person name="Simakov O."/>
            <person name="Marletaz F."/>
            <person name="Cho S.-J."/>
            <person name="Edsinger-Gonzales E."/>
            <person name="Havlak P."/>
            <person name="Kuo D.-H."/>
            <person name="Larsson T."/>
            <person name="Lv J."/>
            <person name="Arendt D."/>
            <person name="Savage R."/>
            <person name="Osoegawa K."/>
            <person name="de Jong P."/>
            <person name="Lindberg D.R."/>
            <person name="Seaver E.C."/>
            <person name="Weisblat D.A."/>
            <person name="Putnam N.H."/>
            <person name="Grigoriev I.V."/>
            <person name="Rokhsar D.S."/>
        </authorList>
    </citation>
    <scope>NUCLEOTIDE SEQUENCE</scope>
    <source>
        <strain evidence="6">I ESC-2004</strain>
    </source>
</reference>
<evidence type="ECO:0000256" key="1">
    <source>
        <dbReference type="ARBA" id="ARBA00023157"/>
    </source>
</evidence>
<dbReference type="OrthoDB" id="6156466at2759"/>
<reference evidence="4 6" key="2">
    <citation type="journal article" date="2013" name="Nature">
        <title>Insights into bilaterian evolution from three spiralian genomes.</title>
        <authorList>
            <person name="Simakov O."/>
            <person name="Marletaz F."/>
            <person name="Cho S.J."/>
            <person name="Edsinger-Gonzales E."/>
            <person name="Havlak P."/>
            <person name="Hellsten U."/>
            <person name="Kuo D.H."/>
            <person name="Larsson T."/>
            <person name="Lv J."/>
            <person name="Arendt D."/>
            <person name="Savage R."/>
            <person name="Osoegawa K."/>
            <person name="de Jong P."/>
            <person name="Grimwood J."/>
            <person name="Chapman J.A."/>
            <person name="Shapiro H."/>
            <person name="Aerts A."/>
            <person name="Otillar R.P."/>
            <person name="Terry A.Y."/>
            <person name="Boore J.L."/>
            <person name="Grigoriev I.V."/>
            <person name="Lindberg D.R."/>
            <person name="Seaver E.C."/>
            <person name="Weisblat D.A."/>
            <person name="Putnam N.H."/>
            <person name="Rokhsar D.S."/>
        </authorList>
    </citation>
    <scope>NUCLEOTIDE SEQUENCE</scope>
    <source>
        <strain evidence="4 6">I ESC-2004</strain>
    </source>
</reference>
<evidence type="ECO:0000313" key="4">
    <source>
        <dbReference type="EMBL" id="ELT94720.1"/>
    </source>
</evidence>
<proteinExistence type="predicted"/>
<dbReference type="AlphaFoldDB" id="R7TUM1"/>
<dbReference type="EMBL" id="AMQN01012175">
    <property type="status" value="NOT_ANNOTATED_CDS"/>
    <property type="molecule type" value="Genomic_DNA"/>
</dbReference>
<dbReference type="InterPro" id="IPR011641">
    <property type="entry name" value="Tyr-kin_ephrin_A/B_rcpt-like"/>
</dbReference>
<dbReference type="EnsemblMetazoa" id="CapteT112495">
    <property type="protein sequence ID" value="CapteP112495"/>
    <property type="gene ID" value="CapteG112495"/>
</dbReference>
<organism evidence="4">
    <name type="scientific">Capitella teleta</name>
    <name type="common">Polychaete worm</name>
    <dbReference type="NCBI Taxonomy" id="283909"/>
    <lineage>
        <taxon>Eukaryota</taxon>
        <taxon>Metazoa</taxon>
        <taxon>Spiralia</taxon>
        <taxon>Lophotrochozoa</taxon>
        <taxon>Annelida</taxon>
        <taxon>Polychaeta</taxon>
        <taxon>Sedentaria</taxon>
        <taxon>Scolecida</taxon>
        <taxon>Capitellidae</taxon>
        <taxon>Capitella</taxon>
    </lineage>
</organism>
<dbReference type="Gene3D" id="2.10.25.10">
    <property type="entry name" value="Laminin"/>
    <property type="match status" value="1"/>
</dbReference>
<dbReference type="Gene3D" id="2.10.50.10">
    <property type="entry name" value="Tumor Necrosis Factor Receptor, subunit A, domain 2"/>
    <property type="match status" value="1"/>
</dbReference>
<evidence type="ECO:0000313" key="6">
    <source>
        <dbReference type="Proteomes" id="UP000014760"/>
    </source>
</evidence>
<keyword evidence="1" id="KW-1015">Disulfide bond</keyword>
<dbReference type="InterPro" id="IPR013111">
    <property type="entry name" value="EGF_extracell"/>
</dbReference>
<dbReference type="PROSITE" id="PS00022">
    <property type="entry name" value="EGF_1"/>
    <property type="match status" value="1"/>
</dbReference>
<dbReference type="Pfam" id="PF07974">
    <property type="entry name" value="EGF_2"/>
    <property type="match status" value="1"/>
</dbReference>
<dbReference type="HOGENOM" id="CLU_2186441_0_0_1"/>
<evidence type="ECO:0000259" key="2">
    <source>
        <dbReference type="PROSITE" id="PS00022"/>
    </source>
</evidence>